<dbReference type="EMBL" id="CP017759">
    <property type="protein sequence ID" value="AQV99131.1"/>
    <property type="molecule type" value="Genomic_DNA"/>
</dbReference>
<evidence type="ECO:0000313" key="3">
    <source>
        <dbReference type="Proteomes" id="UP000189627"/>
    </source>
</evidence>
<dbReference type="KEGG" id="cuh:BJN34_35215"/>
<dbReference type="Proteomes" id="UP000189627">
    <property type="component" value="Plasmid pENH92"/>
</dbReference>
<feature type="region of interest" description="Disordered" evidence="1">
    <location>
        <begin position="1"/>
        <end position="26"/>
    </location>
</feature>
<evidence type="ECO:0000313" key="2">
    <source>
        <dbReference type="EMBL" id="AQV99131.1"/>
    </source>
</evidence>
<sequence>MAQTTAQRQAAYRARRATAGKDGNGERRLDMWVSSEADLALARLARRYAVTKREMLERLIVRADDAIVRRLDPDSEQWDLYFKASR</sequence>
<reference evidence="3" key="1">
    <citation type="submission" date="2017-02" db="EMBL/GenBank/DDBJ databases">
        <title>Complete genome sequence of Cupriavidus necator strain NH9, a 3-chlorobenzoate degrader.</title>
        <authorList>
            <person name="Moriuchi R."/>
            <person name="Dohra H."/>
            <person name="Ogawa N."/>
        </authorList>
    </citation>
    <scope>NUCLEOTIDE SEQUENCE [LARGE SCALE GENOMIC DNA]</scope>
    <source>
        <strain evidence="3">NH9</strain>
        <plasmid evidence="3">penh92</plasmid>
    </source>
</reference>
<evidence type="ECO:0000256" key="1">
    <source>
        <dbReference type="SAM" id="MobiDB-lite"/>
    </source>
</evidence>
<dbReference type="AlphaFoldDB" id="A0A1U9V3P4"/>
<name>A0A1U9V3P4_CUPNE</name>
<organism evidence="2 3">
    <name type="scientific">Cupriavidus necator</name>
    <name type="common">Alcaligenes eutrophus</name>
    <name type="synonym">Ralstonia eutropha</name>
    <dbReference type="NCBI Taxonomy" id="106590"/>
    <lineage>
        <taxon>Bacteria</taxon>
        <taxon>Pseudomonadati</taxon>
        <taxon>Pseudomonadota</taxon>
        <taxon>Betaproteobacteria</taxon>
        <taxon>Burkholderiales</taxon>
        <taxon>Burkholderiaceae</taxon>
        <taxon>Cupriavidus</taxon>
    </lineage>
</organism>
<dbReference type="OrthoDB" id="8969015at2"/>
<geneLocation type="plasmid" evidence="3">
    <name>penh92</name>
</geneLocation>
<dbReference type="RefSeq" id="WP_078201559.1">
    <property type="nucleotide sequence ID" value="NZ_CP017759.1"/>
</dbReference>
<proteinExistence type="predicted"/>
<keyword evidence="2" id="KW-0614">Plasmid</keyword>
<protein>
    <submittedName>
        <fullName evidence="2">Uncharacterized protein</fullName>
    </submittedName>
</protein>
<feature type="compositionally biased region" description="Low complexity" evidence="1">
    <location>
        <begin position="1"/>
        <end position="12"/>
    </location>
</feature>
<gene>
    <name evidence="2" type="ORF">BJN34_35215</name>
</gene>
<accession>A0A1U9V3P4</accession>